<dbReference type="RefSeq" id="WP_088385088.1">
    <property type="nucleotide sequence ID" value="NZ_NIOF01000004.1"/>
</dbReference>
<dbReference type="AlphaFoldDB" id="A0A246JE08"/>
<comment type="caution">
    <text evidence="1">The sequence shown here is derived from an EMBL/GenBank/DDBJ whole genome shotgun (WGS) entry which is preliminary data.</text>
</comment>
<sequence>MFESSSGLDLAATHLNASVGPVVTAAHIAQALRAGSLQPLVGDPDVEAMVSFLFVEVQPQLIARCATEAGVNLLQAHALYIDTLEKLAPRAPAWEAEMEPFL</sequence>
<proteinExistence type="predicted"/>
<dbReference type="Proteomes" id="UP000197468">
    <property type="component" value="Unassembled WGS sequence"/>
</dbReference>
<name>A0A246JE08_9BURK</name>
<keyword evidence="2" id="KW-1185">Reference proteome</keyword>
<evidence type="ECO:0000313" key="2">
    <source>
        <dbReference type="Proteomes" id="UP000197468"/>
    </source>
</evidence>
<gene>
    <name evidence="1" type="ORF">CDN99_12030</name>
</gene>
<evidence type="ECO:0000313" key="1">
    <source>
        <dbReference type="EMBL" id="OWQ90882.1"/>
    </source>
</evidence>
<organism evidence="1 2">
    <name type="scientific">Roseateles aquatilis</name>
    <dbReference type="NCBI Taxonomy" id="431061"/>
    <lineage>
        <taxon>Bacteria</taxon>
        <taxon>Pseudomonadati</taxon>
        <taxon>Pseudomonadota</taxon>
        <taxon>Betaproteobacteria</taxon>
        <taxon>Burkholderiales</taxon>
        <taxon>Sphaerotilaceae</taxon>
        <taxon>Roseateles</taxon>
    </lineage>
</organism>
<accession>A0A246JE08</accession>
<reference evidence="1 2" key="1">
    <citation type="journal article" date="2008" name="Int. J. Syst. Evol. Microbiol.">
        <title>Description of Roseateles aquatilis sp. nov. and Roseateles terrae sp. nov., in the class Betaproteobacteria, and emended description of the genus Roseateles.</title>
        <authorList>
            <person name="Gomila M."/>
            <person name="Bowien B."/>
            <person name="Falsen E."/>
            <person name="Moore E.R."/>
            <person name="Lalucat J."/>
        </authorList>
    </citation>
    <scope>NUCLEOTIDE SEQUENCE [LARGE SCALE GENOMIC DNA]</scope>
    <source>
        <strain evidence="1 2">CCUG 48205</strain>
    </source>
</reference>
<dbReference type="EMBL" id="NIOF01000004">
    <property type="protein sequence ID" value="OWQ90882.1"/>
    <property type="molecule type" value="Genomic_DNA"/>
</dbReference>
<protein>
    <submittedName>
        <fullName evidence="1">Uncharacterized protein</fullName>
    </submittedName>
</protein>